<dbReference type="AlphaFoldDB" id="A0A562IR91"/>
<evidence type="ECO:0000313" key="2">
    <source>
        <dbReference type="Proteomes" id="UP000321490"/>
    </source>
</evidence>
<dbReference type="Proteomes" id="UP000321490">
    <property type="component" value="Unassembled WGS sequence"/>
</dbReference>
<organism evidence="1 2">
    <name type="scientific">Modestobacter roseus</name>
    <dbReference type="NCBI Taxonomy" id="1181884"/>
    <lineage>
        <taxon>Bacteria</taxon>
        <taxon>Bacillati</taxon>
        <taxon>Actinomycetota</taxon>
        <taxon>Actinomycetes</taxon>
        <taxon>Geodermatophilales</taxon>
        <taxon>Geodermatophilaceae</taxon>
        <taxon>Modestobacter</taxon>
    </lineage>
</organism>
<accession>A0A562IR91</accession>
<name>A0A562IR91_9ACTN</name>
<gene>
    <name evidence="1" type="ORF">JD78_02070</name>
</gene>
<keyword evidence="2" id="KW-1185">Reference proteome</keyword>
<protein>
    <recommendedName>
        <fullName evidence="3">YacP-like NYN domain-containing protein</fullName>
    </recommendedName>
</protein>
<evidence type="ECO:0008006" key="3">
    <source>
        <dbReference type="Google" id="ProtNLM"/>
    </source>
</evidence>
<dbReference type="EMBL" id="VLKF01000001">
    <property type="protein sequence ID" value="TWH73547.1"/>
    <property type="molecule type" value="Genomic_DNA"/>
</dbReference>
<dbReference type="RefSeq" id="WP_166521111.1">
    <property type="nucleotide sequence ID" value="NZ_VLKF01000001.1"/>
</dbReference>
<comment type="caution">
    <text evidence="1">The sequence shown here is derived from an EMBL/GenBank/DDBJ whole genome shotgun (WGS) entry which is preliminary data.</text>
</comment>
<proteinExistence type="predicted"/>
<reference evidence="1 2" key="1">
    <citation type="submission" date="2019-07" db="EMBL/GenBank/DDBJ databases">
        <title>R&amp;d 2014.</title>
        <authorList>
            <person name="Klenk H.-P."/>
        </authorList>
    </citation>
    <scope>NUCLEOTIDE SEQUENCE [LARGE SCALE GENOMIC DNA]</scope>
    <source>
        <strain evidence="1 2">DSM 45764</strain>
    </source>
</reference>
<evidence type="ECO:0000313" key="1">
    <source>
        <dbReference type="EMBL" id="TWH73547.1"/>
    </source>
</evidence>
<sequence>MTVLLVDVANVLGSRPDGWWRDRAGATARLLDRFAALRTSTLDGPDGAPVVVTALVAVVEGQARDVESPAGIRLVRAAGSGDDALAATAGELADGDDDVLVVTADRGLRARLPAAARVTGPGWLLAAADSVTGQDQAP</sequence>